<evidence type="ECO:0000256" key="3">
    <source>
        <dbReference type="ARBA" id="ARBA00022723"/>
    </source>
</evidence>
<dbReference type="Pfam" id="PF00365">
    <property type="entry name" value="PFK"/>
    <property type="match status" value="1"/>
</dbReference>
<dbReference type="SMART" id="SM00884">
    <property type="entry name" value="Cullin_Nedd8"/>
    <property type="match status" value="1"/>
</dbReference>
<gene>
    <name evidence="8" type="ORF">GIB67_042911</name>
</gene>
<dbReference type="Pfam" id="PF10557">
    <property type="entry name" value="Cullin_Nedd8"/>
    <property type="match status" value="1"/>
</dbReference>
<organism evidence="8 9">
    <name type="scientific">Kingdonia uniflora</name>
    <dbReference type="NCBI Taxonomy" id="39325"/>
    <lineage>
        <taxon>Eukaryota</taxon>
        <taxon>Viridiplantae</taxon>
        <taxon>Streptophyta</taxon>
        <taxon>Embryophyta</taxon>
        <taxon>Tracheophyta</taxon>
        <taxon>Spermatophyta</taxon>
        <taxon>Magnoliopsida</taxon>
        <taxon>Ranunculales</taxon>
        <taxon>Circaeasteraceae</taxon>
        <taxon>Kingdonia</taxon>
    </lineage>
</organism>
<keyword evidence="9" id="KW-1185">Reference proteome</keyword>
<dbReference type="SUPFAM" id="SSF46785">
    <property type="entry name" value="Winged helix' DNA-binding domain"/>
    <property type="match status" value="1"/>
</dbReference>
<keyword evidence="3" id="KW-0479">Metal-binding</keyword>
<dbReference type="Gene3D" id="1.10.10.10">
    <property type="entry name" value="Winged helix-like DNA-binding domain superfamily/Winged helix DNA-binding domain"/>
    <property type="match status" value="1"/>
</dbReference>
<dbReference type="PRINTS" id="PR00476">
    <property type="entry name" value="PHFRCTKINASE"/>
</dbReference>
<comment type="similarity">
    <text evidence="6">Belongs to the cullin family.</text>
</comment>
<dbReference type="GO" id="GO:0006511">
    <property type="term" value="P:ubiquitin-dependent protein catabolic process"/>
    <property type="evidence" value="ECO:0007669"/>
    <property type="project" value="InterPro"/>
</dbReference>
<dbReference type="PANTHER" id="PTHR11932">
    <property type="entry name" value="CULLIN"/>
    <property type="match status" value="1"/>
</dbReference>
<dbReference type="InterPro" id="IPR036388">
    <property type="entry name" value="WH-like_DNA-bd_sf"/>
</dbReference>
<dbReference type="InterPro" id="IPR036317">
    <property type="entry name" value="Cullin_homology_sf"/>
</dbReference>
<evidence type="ECO:0000256" key="6">
    <source>
        <dbReference type="PROSITE-ProRule" id="PRU00330"/>
    </source>
</evidence>
<dbReference type="InterPro" id="IPR036390">
    <property type="entry name" value="WH_DNA-bd_sf"/>
</dbReference>
<evidence type="ECO:0000256" key="1">
    <source>
        <dbReference type="ARBA" id="ARBA00001946"/>
    </source>
</evidence>
<dbReference type="GO" id="GO:0003872">
    <property type="term" value="F:6-phosphofructokinase activity"/>
    <property type="evidence" value="ECO:0007669"/>
    <property type="project" value="InterPro"/>
</dbReference>
<dbReference type="InterPro" id="IPR045093">
    <property type="entry name" value="Cullin"/>
</dbReference>
<name>A0A7J7P349_9MAGN</name>
<dbReference type="SUPFAM" id="SSF75632">
    <property type="entry name" value="Cullin homology domain"/>
    <property type="match status" value="1"/>
</dbReference>
<dbReference type="Gene3D" id="3.30.230.130">
    <property type="entry name" value="Cullin, Chain C, Domain 2"/>
    <property type="match status" value="1"/>
</dbReference>
<comment type="cofactor">
    <cofactor evidence="1">
        <name>Mg(2+)</name>
        <dbReference type="ChEBI" id="CHEBI:18420"/>
    </cofactor>
</comment>
<evidence type="ECO:0000256" key="2">
    <source>
        <dbReference type="ARBA" id="ARBA00022679"/>
    </source>
</evidence>
<dbReference type="InterPro" id="IPR000023">
    <property type="entry name" value="Phosphofructokinase_dom"/>
</dbReference>
<dbReference type="GO" id="GO:0006002">
    <property type="term" value="P:fructose 6-phosphate metabolic process"/>
    <property type="evidence" value="ECO:0007669"/>
    <property type="project" value="InterPro"/>
</dbReference>
<evidence type="ECO:0000313" key="8">
    <source>
        <dbReference type="EMBL" id="KAF6173743.1"/>
    </source>
</evidence>
<keyword evidence="4" id="KW-0418">Kinase</keyword>
<reference evidence="8 9" key="1">
    <citation type="journal article" date="2020" name="IScience">
        <title>Genome Sequencing of the Endangered Kingdonia uniflora (Circaeasteraceae, Ranunculales) Reveals Potential Mechanisms of Evolutionary Specialization.</title>
        <authorList>
            <person name="Sun Y."/>
            <person name="Deng T."/>
            <person name="Zhang A."/>
            <person name="Moore M.J."/>
            <person name="Landis J.B."/>
            <person name="Lin N."/>
            <person name="Zhang H."/>
            <person name="Zhang X."/>
            <person name="Huang J."/>
            <person name="Zhang X."/>
            <person name="Sun H."/>
            <person name="Wang H."/>
        </authorList>
    </citation>
    <scope>NUCLEOTIDE SEQUENCE [LARGE SCALE GENOMIC DNA]</scope>
    <source>
        <strain evidence="8">TB1705</strain>
        <tissue evidence="8">Leaf</tissue>
    </source>
</reference>
<evidence type="ECO:0000313" key="9">
    <source>
        <dbReference type="Proteomes" id="UP000541444"/>
    </source>
</evidence>
<dbReference type="UniPathway" id="UPA00109">
    <property type="reaction ID" value="UER00182"/>
</dbReference>
<dbReference type="InterPro" id="IPR035966">
    <property type="entry name" value="PKF_sf"/>
</dbReference>
<feature type="domain" description="Cullin family profile" evidence="7">
    <location>
        <begin position="1"/>
        <end position="60"/>
    </location>
</feature>
<dbReference type="InterPro" id="IPR019559">
    <property type="entry name" value="Cullin_neddylation_domain"/>
</dbReference>
<evidence type="ECO:0000259" key="7">
    <source>
        <dbReference type="PROSITE" id="PS50069"/>
    </source>
</evidence>
<keyword evidence="5" id="KW-0460">Magnesium</keyword>
<dbReference type="InterPro" id="IPR016158">
    <property type="entry name" value="Cullin_homology"/>
</dbReference>
<dbReference type="Pfam" id="PF26557">
    <property type="entry name" value="Cullin_AB"/>
    <property type="match status" value="1"/>
</dbReference>
<dbReference type="EMBL" id="JACGCM010000325">
    <property type="protein sequence ID" value="KAF6173743.1"/>
    <property type="molecule type" value="Genomic_DNA"/>
</dbReference>
<dbReference type="InterPro" id="IPR059120">
    <property type="entry name" value="Cullin-like_AB"/>
</dbReference>
<evidence type="ECO:0000256" key="5">
    <source>
        <dbReference type="ARBA" id="ARBA00022842"/>
    </source>
</evidence>
<comment type="caution">
    <text evidence="8">The sequence shown here is derived from an EMBL/GenBank/DDBJ whole genome shotgun (WGS) entry which is preliminary data.</text>
</comment>
<dbReference type="Proteomes" id="UP000541444">
    <property type="component" value="Unassembled WGS sequence"/>
</dbReference>
<dbReference type="PROSITE" id="PS50069">
    <property type="entry name" value="CULLIN_2"/>
    <property type="match status" value="1"/>
</dbReference>
<dbReference type="Gene3D" id="3.40.50.450">
    <property type="match status" value="1"/>
</dbReference>
<dbReference type="AlphaFoldDB" id="A0A7J7P349"/>
<dbReference type="SUPFAM" id="SSF53784">
    <property type="entry name" value="Phosphofructokinase"/>
    <property type="match status" value="1"/>
</dbReference>
<proteinExistence type="inferred from homology"/>
<dbReference type="InterPro" id="IPR022953">
    <property type="entry name" value="ATP_PFK"/>
</dbReference>
<dbReference type="OrthoDB" id="27073at2759"/>
<dbReference type="GO" id="GO:0031625">
    <property type="term" value="F:ubiquitin protein ligase binding"/>
    <property type="evidence" value="ECO:0007669"/>
    <property type="project" value="InterPro"/>
</dbReference>
<sequence length="300" mass="34295">MGECNITASFDAQTIELTVIAYQASVLQLFNTSGRLSYSEIQTELNVADMDLIKILHSLSCAEYNILTKEPNSKTISRMDFFEFNSKFTHTRTELKIPLLPTEEEWWDEKMRIFEVINQNKTSEINAKIMKVMKNHKVLTHQQLAKFIIELSKTFQPDEETIKKKIESLIEQRYMRRDELNDGEYCMQGRSFNNTGINQVYIIGGDGTQKGASVIYKEVEKCGLQVSVVEIQKIIDNDIAVIDKSFGFDTAVEEAKRAINAAHVEVESFKNGVVIVKLMGRYNGLLLCTLLWPAEMWIVA</sequence>
<keyword evidence="2" id="KW-0808">Transferase</keyword>
<protein>
    <recommendedName>
        <fullName evidence="7">Cullin family profile domain-containing protein</fullName>
    </recommendedName>
</protein>
<evidence type="ECO:0000256" key="4">
    <source>
        <dbReference type="ARBA" id="ARBA00022777"/>
    </source>
</evidence>
<dbReference type="GO" id="GO:0046872">
    <property type="term" value="F:metal ion binding"/>
    <property type="evidence" value="ECO:0007669"/>
    <property type="project" value="UniProtKB-KW"/>
</dbReference>
<accession>A0A7J7P349</accession>